<dbReference type="Gene3D" id="3.40.50.150">
    <property type="entry name" value="Vaccinia Virus protein VP39"/>
    <property type="match status" value="1"/>
</dbReference>
<evidence type="ECO:0000256" key="9">
    <source>
        <dbReference type="SAM" id="MobiDB-lite"/>
    </source>
</evidence>
<keyword evidence="7 8" id="KW-0539">Nucleus</keyword>
<comment type="similarity">
    <text evidence="2 8">Belongs to the methyltransferase superfamily. RRP8 family.</text>
</comment>
<dbReference type="EMBL" id="OIVN01006305">
    <property type="protein sequence ID" value="SPD30207.1"/>
    <property type="molecule type" value="Genomic_DNA"/>
</dbReference>
<organism evidence="10">
    <name type="scientific">Fagus sylvatica</name>
    <name type="common">Beechnut</name>
    <dbReference type="NCBI Taxonomy" id="28930"/>
    <lineage>
        <taxon>Eukaryota</taxon>
        <taxon>Viridiplantae</taxon>
        <taxon>Streptophyta</taxon>
        <taxon>Embryophyta</taxon>
        <taxon>Tracheophyta</taxon>
        <taxon>Spermatophyta</taxon>
        <taxon>Magnoliopsida</taxon>
        <taxon>eudicotyledons</taxon>
        <taxon>Gunneridae</taxon>
        <taxon>Pentapetalae</taxon>
        <taxon>rosids</taxon>
        <taxon>fabids</taxon>
        <taxon>Fagales</taxon>
        <taxon>Fagaceae</taxon>
        <taxon>Fagus</taxon>
    </lineage>
</organism>
<evidence type="ECO:0000256" key="3">
    <source>
        <dbReference type="ARBA" id="ARBA00022552"/>
    </source>
</evidence>
<keyword evidence="3 8" id="KW-0698">rRNA processing</keyword>
<dbReference type="PANTHER" id="PTHR12787:SF0">
    <property type="entry name" value="RIBOSOMAL RNA-PROCESSING PROTEIN 8"/>
    <property type="match status" value="1"/>
</dbReference>
<evidence type="ECO:0000256" key="1">
    <source>
        <dbReference type="ARBA" id="ARBA00004604"/>
    </source>
</evidence>
<keyword evidence="6 8" id="KW-0949">S-adenosyl-L-methionine</keyword>
<keyword evidence="5 8" id="KW-0808">Transferase</keyword>
<feature type="compositionally biased region" description="Basic residues" evidence="9">
    <location>
        <begin position="7"/>
        <end position="20"/>
    </location>
</feature>
<dbReference type="EC" id="2.1.1.-" evidence="8"/>
<dbReference type="PANTHER" id="PTHR12787">
    <property type="entry name" value="RIBOSOMAL RNA-PROCESSING PROTEIN 8"/>
    <property type="match status" value="1"/>
</dbReference>
<comment type="subcellular location">
    <subcellularLocation>
        <location evidence="1 8">Nucleus</location>
        <location evidence="1 8">Nucleolus</location>
    </subcellularLocation>
</comment>
<accession>A0A2N9IXW0</accession>
<dbReference type="GO" id="GO:0006364">
    <property type="term" value="P:rRNA processing"/>
    <property type="evidence" value="ECO:0007669"/>
    <property type="project" value="UniProtKB-UniRule"/>
</dbReference>
<evidence type="ECO:0000256" key="5">
    <source>
        <dbReference type="ARBA" id="ARBA00022679"/>
    </source>
</evidence>
<dbReference type="InterPro" id="IPR029063">
    <property type="entry name" value="SAM-dependent_MTases_sf"/>
</dbReference>
<evidence type="ECO:0000256" key="6">
    <source>
        <dbReference type="ARBA" id="ARBA00022691"/>
    </source>
</evidence>
<reference evidence="10" key="1">
    <citation type="submission" date="2018-02" db="EMBL/GenBank/DDBJ databases">
        <authorList>
            <person name="Cohen D.B."/>
            <person name="Kent A.D."/>
        </authorList>
    </citation>
    <scope>NUCLEOTIDE SEQUENCE</scope>
</reference>
<dbReference type="Gene3D" id="1.10.10.2150">
    <property type="entry name" value="Ribosomal RNA-processing protein 8, N-terminal domain"/>
    <property type="match status" value="1"/>
</dbReference>
<name>A0A2N9IXW0_FAGSY</name>
<gene>
    <name evidence="10" type="ORF">FSB_LOCUS58089</name>
</gene>
<evidence type="ECO:0000256" key="7">
    <source>
        <dbReference type="ARBA" id="ARBA00023242"/>
    </source>
</evidence>
<dbReference type="FunFam" id="3.40.50.150:FF:000068">
    <property type="entry name" value="Ribosomal RNA-processing protein 8"/>
    <property type="match status" value="1"/>
</dbReference>
<dbReference type="GO" id="GO:0032259">
    <property type="term" value="P:methylation"/>
    <property type="evidence" value="ECO:0007669"/>
    <property type="project" value="UniProtKB-KW"/>
</dbReference>
<dbReference type="InterPro" id="IPR042036">
    <property type="entry name" value="RRP8_N"/>
</dbReference>
<proteinExistence type="inferred from homology"/>
<comment type="function">
    <text evidence="8">Probable methyltransferase required to silence rDNA.</text>
</comment>
<dbReference type="GO" id="GO:0008168">
    <property type="term" value="F:methyltransferase activity"/>
    <property type="evidence" value="ECO:0007669"/>
    <property type="project" value="UniProtKB-KW"/>
</dbReference>
<feature type="compositionally biased region" description="Polar residues" evidence="9">
    <location>
        <begin position="26"/>
        <end position="51"/>
    </location>
</feature>
<dbReference type="AlphaFoldDB" id="A0A2N9IXW0"/>
<evidence type="ECO:0000256" key="8">
    <source>
        <dbReference type="RuleBase" id="RU365074"/>
    </source>
</evidence>
<evidence type="ECO:0000256" key="4">
    <source>
        <dbReference type="ARBA" id="ARBA00022603"/>
    </source>
</evidence>
<feature type="region of interest" description="Disordered" evidence="9">
    <location>
        <begin position="1"/>
        <end position="53"/>
    </location>
</feature>
<keyword evidence="4 8" id="KW-0489">Methyltransferase</keyword>
<evidence type="ECO:0000313" key="10">
    <source>
        <dbReference type="EMBL" id="SPD30207.1"/>
    </source>
</evidence>
<dbReference type="GO" id="GO:0005730">
    <property type="term" value="C:nucleolus"/>
    <property type="evidence" value="ECO:0007669"/>
    <property type="project" value="UniProtKB-SubCell"/>
</dbReference>
<sequence length="256" mass="29124">MEDRPRQNKKRKREKHHKSQNKKENSSQVNVTHQPKQASSALPNPTKSKGSTFLDKMRARLSGGHFRMINEKLYTCSGKDALDYFKEDPALFDVLILAVLNCPPPLESLLNLGNARLAKNVKNKVFSFDLVSNDPSVIACDMSNTPLDSSVIDVAVFCLSLMGTNYPNYLKEAHRVLKPSGWLLIAEVKSRLDQNNGGADPKKFLKAVSELGFTSVLKDYSNKMFVLLYFKKKDKQKSEMKEIEWPELKPCLYKRR</sequence>
<dbReference type="Pfam" id="PF05148">
    <property type="entry name" value="Methyltransf_8"/>
    <property type="match status" value="2"/>
</dbReference>
<evidence type="ECO:0000256" key="2">
    <source>
        <dbReference type="ARBA" id="ARBA00006301"/>
    </source>
</evidence>
<protein>
    <recommendedName>
        <fullName evidence="8">Ribosomal RNA-processing protein 8</fullName>
        <ecNumber evidence="8">2.1.1.-</ecNumber>
    </recommendedName>
</protein>
<dbReference type="SUPFAM" id="SSF53335">
    <property type="entry name" value="S-adenosyl-L-methionine-dependent methyltransferases"/>
    <property type="match status" value="1"/>
</dbReference>
<dbReference type="InterPro" id="IPR007823">
    <property type="entry name" value="RRP8"/>
</dbReference>